<keyword evidence="3" id="KW-1185">Reference proteome</keyword>
<evidence type="ECO:0000313" key="3">
    <source>
        <dbReference type="Proteomes" id="UP000005408"/>
    </source>
</evidence>
<evidence type="ECO:0000256" key="1">
    <source>
        <dbReference type="SAM" id="MobiDB-lite"/>
    </source>
</evidence>
<dbReference type="Proteomes" id="UP000005408">
    <property type="component" value="Unassembled WGS sequence"/>
</dbReference>
<sequence>MVLASRDGTLLRREDELISFYIRKVVVLNIKTVEIIFRPRFTEPVNLNWATSNDAGDCIVKKSVNDGMKETGGYSHVITGRNSKITEVKGDNEKHDRNNNQRRKRTKGPTTNWSPIQSVPAAIQEIVTAETLRRFISYYKKK</sequence>
<name>A0A8W8MZD5_MAGGI</name>
<feature type="compositionally biased region" description="Basic and acidic residues" evidence="1">
    <location>
        <begin position="84"/>
        <end position="99"/>
    </location>
</feature>
<dbReference type="AlphaFoldDB" id="A0A8W8MZD5"/>
<organism evidence="2 3">
    <name type="scientific">Magallana gigas</name>
    <name type="common">Pacific oyster</name>
    <name type="synonym">Crassostrea gigas</name>
    <dbReference type="NCBI Taxonomy" id="29159"/>
    <lineage>
        <taxon>Eukaryota</taxon>
        <taxon>Metazoa</taxon>
        <taxon>Spiralia</taxon>
        <taxon>Lophotrochozoa</taxon>
        <taxon>Mollusca</taxon>
        <taxon>Bivalvia</taxon>
        <taxon>Autobranchia</taxon>
        <taxon>Pteriomorphia</taxon>
        <taxon>Ostreida</taxon>
        <taxon>Ostreoidea</taxon>
        <taxon>Ostreidae</taxon>
        <taxon>Magallana</taxon>
    </lineage>
</organism>
<accession>A0A8W8MZD5</accession>
<feature type="region of interest" description="Disordered" evidence="1">
    <location>
        <begin position="81"/>
        <end position="115"/>
    </location>
</feature>
<dbReference type="EnsemblMetazoa" id="G4612.1">
    <property type="protein sequence ID" value="G4612.1:cds"/>
    <property type="gene ID" value="G4612"/>
</dbReference>
<reference evidence="2" key="1">
    <citation type="submission" date="2022-08" db="UniProtKB">
        <authorList>
            <consortium name="EnsemblMetazoa"/>
        </authorList>
    </citation>
    <scope>IDENTIFICATION</scope>
    <source>
        <strain evidence="2">05x7-T-G4-1.051#20</strain>
    </source>
</reference>
<evidence type="ECO:0000313" key="2">
    <source>
        <dbReference type="EnsemblMetazoa" id="G4612.1:cds"/>
    </source>
</evidence>
<proteinExistence type="predicted"/>
<protein>
    <submittedName>
        <fullName evidence="2">Uncharacterized protein</fullName>
    </submittedName>
</protein>